<comment type="caution">
    <text evidence="2">The sequence shown here is derived from an EMBL/GenBank/DDBJ whole genome shotgun (WGS) entry which is preliminary data.</text>
</comment>
<feature type="region of interest" description="Disordered" evidence="1">
    <location>
        <begin position="104"/>
        <end position="132"/>
    </location>
</feature>
<keyword evidence="3" id="KW-1185">Reference proteome</keyword>
<reference evidence="2" key="2">
    <citation type="submission" date="2023-06" db="EMBL/GenBank/DDBJ databases">
        <authorList>
            <person name="Swenson N.G."/>
            <person name="Wegrzyn J.L."/>
            <person name="Mcevoy S.L."/>
        </authorList>
    </citation>
    <scope>NUCLEOTIDE SEQUENCE</scope>
    <source>
        <strain evidence="2">NS2018</strain>
        <tissue evidence="2">Leaf</tissue>
    </source>
</reference>
<accession>A0AA39SCH9</accession>
<name>A0AA39SCH9_ACESA</name>
<organism evidence="2 3">
    <name type="scientific">Acer saccharum</name>
    <name type="common">Sugar maple</name>
    <dbReference type="NCBI Taxonomy" id="4024"/>
    <lineage>
        <taxon>Eukaryota</taxon>
        <taxon>Viridiplantae</taxon>
        <taxon>Streptophyta</taxon>
        <taxon>Embryophyta</taxon>
        <taxon>Tracheophyta</taxon>
        <taxon>Spermatophyta</taxon>
        <taxon>Magnoliopsida</taxon>
        <taxon>eudicotyledons</taxon>
        <taxon>Gunneridae</taxon>
        <taxon>Pentapetalae</taxon>
        <taxon>rosids</taxon>
        <taxon>malvids</taxon>
        <taxon>Sapindales</taxon>
        <taxon>Sapindaceae</taxon>
        <taxon>Hippocastanoideae</taxon>
        <taxon>Acereae</taxon>
        <taxon>Acer</taxon>
    </lineage>
</organism>
<evidence type="ECO:0000313" key="3">
    <source>
        <dbReference type="Proteomes" id="UP001168877"/>
    </source>
</evidence>
<proteinExistence type="predicted"/>
<dbReference type="AlphaFoldDB" id="A0AA39SCH9"/>
<gene>
    <name evidence="2" type="ORF">LWI29_013128</name>
</gene>
<evidence type="ECO:0000313" key="2">
    <source>
        <dbReference type="EMBL" id="KAK0589353.1"/>
    </source>
</evidence>
<dbReference type="PANTHER" id="PTHR33785:SF12">
    <property type="entry name" value="DUF1685 FAMILY PROTEIN"/>
    <property type="match status" value="1"/>
</dbReference>
<dbReference type="InterPro" id="IPR012881">
    <property type="entry name" value="DUF1685"/>
</dbReference>
<evidence type="ECO:0008006" key="4">
    <source>
        <dbReference type="Google" id="ProtNLM"/>
    </source>
</evidence>
<dbReference type="EMBL" id="JAUESC010000381">
    <property type="protein sequence ID" value="KAK0589353.1"/>
    <property type="molecule type" value="Genomic_DNA"/>
</dbReference>
<reference evidence="2" key="1">
    <citation type="journal article" date="2022" name="Plant J.">
        <title>Strategies of tolerance reflected in two North American maple genomes.</title>
        <authorList>
            <person name="McEvoy S.L."/>
            <person name="Sezen U.U."/>
            <person name="Trouern-Trend A."/>
            <person name="McMahon S.M."/>
            <person name="Schaberg P.G."/>
            <person name="Yang J."/>
            <person name="Wegrzyn J.L."/>
            <person name="Swenson N.G."/>
        </authorList>
    </citation>
    <scope>NUCLEOTIDE SEQUENCE</scope>
    <source>
        <strain evidence="2">NS2018</strain>
    </source>
</reference>
<feature type="compositionally biased region" description="Basic and acidic residues" evidence="1">
    <location>
        <begin position="104"/>
        <end position="123"/>
    </location>
</feature>
<protein>
    <recommendedName>
        <fullName evidence="4">DUF1685 family protein</fullName>
    </recommendedName>
</protein>
<dbReference type="Proteomes" id="UP001168877">
    <property type="component" value="Unassembled WGS sequence"/>
</dbReference>
<dbReference type="Pfam" id="PF07939">
    <property type="entry name" value="DUF1685"/>
    <property type="match status" value="1"/>
</dbReference>
<dbReference type="PANTHER" id="PTHR33785">
    <property type="entry name" value="OS06G0550800 PROTEIN"/>
    <property type="match status" value="1"/>
</dbReference>
<evidence type="ECO:0000256" key="1">
    <source>
        <dbReference type="SAM" id="MobiDB-lite"/>
    </source>
</evidence>
<sequence>MAAEEIIELLDSYWFEHGIFTKKPVSALKKTNPVLEIQEVEEAKISLLSSLHVRSLSDQFLNSSKASFSFNSDSLSPKSILSTTLQLQTIVSGKEVVFSTEIGKQEEKETEEAKPTKPKVTERRIRRRNRISRRRKESKSLSDLEFEELKGFMDLGFVFSEEDKDSSLVSIIPGLQRLKKTGEENVNDIDTESINKQMVSRPYLSEAWDVLEQRKAENPLVNWRVPALKNEVNMKDHLKFWAHTVASTVR</sequence>